<protein>
    <submittedName>
        <fullName evidence="1">SOS response-associated peptidase family protein</fullName>
    </submittedName>
</protein>
<gene>
    <name evidence="1" type="ORF">ACEU0G_002314</name>
</gene>
<dbReference type="EMBL" id="JBHGCJ010000002">
    <property type="protein sequence ID" value="MFG6108375.1"/>
    <property type="molecule type" value="Genomic_DNA"/>
</dbReference>
<comment type="caution">
    <text evidence="1">The sequence shown here is derived from an EMBL/GenBank/DDBJ whole genome shotgun (WGS) entry which is preliminary data.</text>
</comment>
<sequence length="316" mass="35973">MCYSAEVWADYHKYVRAYGADIDIDAFVELYLRRAGDPKIKIPKGMDQRFLHPETRGAIEIRALIQSYNATFVQNSEQELFKQAKRLADAERVLAGSKSTKKAANDQRIAGNKVKQLKRWITDGIRTMPVPERDDRIFPDWYAPVLIVEDGRPIVRPMRYHCRPAGMDPGIDRTKRGQVSGTYNARRDNLTRFWRHQFGHTHGLMVARVFYENVDDGAGGSQELQFIPSTAENLLIACLVSHWTDPAGLLPDLWSYAAVTDDPEPEVAAAGHDRTIVNLKPENVDAWLTPEGRSVEELLALMDDKQHPYYEHRKAA</sequence>
<dbReference type="InterPro" id="IPR036590">
    <property type="entry name" value="SRAP-like"/>
</dbReference>
<dbReference type="Proteomes" id="UP001605261">
    <property type="component" value="Unassembled WGS sequence"/>
</dbReference>
<evidence type="ECO:0000313" key="1">
    <source>
        <dbReference type="EMBL" id="MFG6108375.1"/>
    </source>
</evidence>
<reference evidence="1 2" key="1">
    <citation type="submission" date="2024-09" db="EMBL/GenBank/DDBJ databases">
        <authorList>
            <consortium name="All-Russian atlas of soil microorganisms"/>
            <consortium name="as a basis for the search for new antimicrobial producers and enzymes with unique properties"/>
            <person name="Sokolova E.A."/>
            <person name="Voronina E.N."/>
        </authorList>
    </citation>
    <scope>NUCLEOTIDE SEQUENCE [LARGE SCALE GENOMIC DNA]</scope>
    <source>
        <strain evidence="1 2">AF-22b-331.1</strain>
    </source>
</reference>
<keyword evidence="2" id="KW-1185">Reference proteome</keyword>
<evidence type="ECO:0000313" key="2">
    <source>
        <dbReference type="Proteomes" id="UP001605261"/>
    </source>
</evidence>
<name>A0ABW7CTU8_9GAMM</name>
<dbReference type="Pfam" id="PF02586">
    <property type="entry name" value="SRAP"/>
    <property type="match status" value="1"/>
</dbReference>
<dbReference type="InterPro" id="IPR003738">
    <property type="entry name" value="SRAP"/>
</dbReference>
<dbReference type="RefSeq" id="WP_394161545.1">
    <property type="nucleotide sequence ID" value="NZ_JBHGCJ010000002.1"/>
</dbReference>
<dbReference type="SUPFAM" id="SSF143081">
    <property type="entry name" value="BB1717-like"/>
    <property type="match status" value="1"/>
</dbReference>
<organism evidence="1 2">
    <name type="scientific">Stenotrophomonas nematodicola</name>
    <dbReference type="NCBI Taxonomy" id="2656746"/>
    <lineage>
        <taxon>Bacteria</taxon>
        <taxon>Pseudomonadati</taxon>
        <taxon>Pseudomonadota</taxon>
        <taxon>Gammaproteobacteria</taxon>
        <taxon>Lysobacterales</taxon>
        <taxon>Lysobacteraceae</taxon>
        <taxon>Stenotrophomonas</taxon>
    </lineage>
</organism>
<dbReference type="Gene3D" id="3.90.1680.10">
    <property type="entry name" value="SOS response associated peptidase-like"/>
    <property type="match status" value="1"/>
</dbReference>
<accession>A0ABW7CTU8</accession>
<proteinExistence type="predicted"/>